<organism evidence="2">
    <name type="scientific">marine sediment metagenome</name>
    <dbReference type="NCBI Taxonomy" id="412755"/>
    <lineage>
        <taxon>unclassified sequences</taxon>
        <taxon>metagenomes</taxon>
        <taxon>ecological metagenomes</taxon>
    </lineage>
</organism>
<feature type="region of interest" description="Disordered" evidence="1">
    <location>
        <begin position="1"/>
        <end position="23"/>
    </location>
</feature>
<proteinExistence type="predicted"/>
<comment type="caution">
    <text evidence="2">The sequence shown here is derived from an EMBL/GenBank/DDBJ whole genome shotgun (WGS) entry which is preliminary data.</text>
</comment>
<accession>A0A0F9CQD9</accession>
<evidence type="ECO:0000256" key="1">
    <source>
        <dbReference type="SAM" id="MobiDB-lite"/>
    </source>
</evidence>
<feature type="non-terminal residue" evidence="2">
    <location>
        <position position="1"/>
    </location>
</feature>
<reference evidence="2" key="1">
    <citation type="journal article" date="2015" name="Nature">
        <title>Complex archaea that bridge the gap between prokaryotes and eukaryotes.</title>
        <authorList>
            <person name="Spang A."/>
            <person name="Saw J.H."/>
            <person name="Jorgensen S.L."/>
            <person name="Zaremba-Niedzwiedzka K."/>
            <person name="Martijn J."/>
            <person name="Lind A.E."/>
            <person name="van Eijk R."/>
            <person name="Schleper C."/>
            <person name="Guy L."/>
            <person name="Ettema T.J."/>
        </authorList>
    </citation>
    <scope>NUCLEOTIDE SEQUENCE</scope>
</reference>
<evidence type="ECO:0000313" key="2">
    <source>
        <dbReference type="EMBL" id="KKL51384.1"/>
    </source>
</evidence>
<name>A0A0F9CQD9_9ZZZZ</name>
<dbReference type="AlphaFoldDB" id="A0A0F9CQD9"/>
<gene>
    <name evidence="2" type="ORF">LCGC14_2296040</name>
</gene>
<dbReference type="EMBL" id="LAZR01032271">
    <property type="protein sequence ID" value="KKL51384.1"/>
    <property type="molecule type" value="Genomic_DNA"/>
</dbReference>
<protein>
    <submittedName>
        <fullName evidence="2">Uncharacterized protein</fullName>
    </submittedName>
</protein>
<sequence length="23" mass="2373">ADGSGQKAITNEPNGAHFATWCP</sequence>